<dbReference type="GO" id="GO:0005829">
    <property type="term" value="C:cytosol"/>
    <property type="evidence" value="ECO:0007669"/>
    <property type="project" value="TreeGrafter"/>
</dbReference>
<dbReference type="InterPro" id="IPR036612">
    <property type="entry name" value="KH_dom_type_1_sf"/>
</dbReference>
<dbReference type="Pfam" id="PF00013">
    <property type="entry name" value="KH_1"/>
    <property type="match status" value="1"/>
</dbReference>
<evidence type="ECO:0000313" key="7">
    <source>
        <dbReference type="EMBL" id="SVD43025.1"/>
    </source>
</evidence>
<evidence type="ECO:0000256" key="4">
    <source>
        <dbReference type="ARBA" id="ARBA00022695"/>
    </source>
</evidence>
<dbReference type="InterPro" id="IPR012162">
    <property type="entry name" value="PNPase"/>
</dbReference>
<dbReference type="InterPro" id="IPR004088">
    <property type="entry name" value="KH_dom_type_1"/>
</dbReference>
<dbReference type="GO" id="GO:0004654">
    <property type="term" value="F:polyribonucleotide nucleotidyltransferase activity"/>
    <property type="evidence" value="ECO:0007669"/>
    <property type="project" value="UniProtKB-EC"/>
</dbReference>
<feature type="non-terminal residue" evidence="7">
    <location>
        <position position="287"/>
    </location>
</feature>
<evidence type="ECO:0000256" key="2">
    <source>
        <dbReference type="ARBA" id="ARBA00012416"/>
    </source>
</evidence>
<dbReference type="InterPro" id="IPR027408">
    <property type="entry name" value="PNPase/RNase_PH_dom_sf"/>
</dbReference>
<dbReference type="InterPro" id="IPR036345">
    <property type="entry name" value="ExoRNase_PH_dom2_sf"/>
</dbReference>
<gene>
    <name evidence="7" type="ORF">METZ01_LOCUS395879</name>
</gene>
<protein>
    <recommendedName>
        <fullName evidence="2">polyribonucleotide nucleotidyltransferase</fullName>
        <ecNumber evidence="2">2.7.7.8</ecNumber>
    </recommendedName>
</protein>
<dbReference type="InterPro" id="IPR020568">
    <property type="entry name" value="Ribosomal_Su5_D2-typ_SF"/>
</dbReference>
<dbReference type="PANTHER" id="PTHR11252">
    <property type="entry name" value="POLYRIBONUCLEOTIDE NUCLEOTIDYLTRANSFERASE"/>
    <property type="match status" value="1"/>
</dbReference>
<evidence type="ECO:0000256" key="1">
    <source>
        <dbReference type="ARBA" id="ARBA00007404"/>
    </source>
</evidence>
<sequence>GPKRREIGHGALAERALIPVVPSFDEFPYTLRLVSEVLSSNGSTSMGSVCSSSLSMMDAGVPIKAPVAGIAMGLVLHEGQYVTLTDILGAEDAFGDMDFKVAGTSEFVTALQLDTKIDGIPADVLAGALNQAREARLAILEVMAGAIDGPRPEVGENAPKISSFEIPVEKIGEVIGPKGKMINTIQAETGAQISVDDDGMVGIVAIASPDREKVAEAERQVMLIVDPPSANIGEVYEGRVVNITKFGAFVNVLPGRDGLVHISKLGGGKRIDKVEDVLELGQSLEVV</sequence>
<name>A0A382VAG0_9ZZZZ</name>
<dbReference type="InterPro" id="IPR003029">
    <property type="entry name" value="S1_domain"/>
</dbReference>
<evidence type="ECO:0000256" key="5">
    <source>
        <dbReference type="ARBA" id="ARBA00022884"/>
    </source>
</evidence>
<dbReference type="SMART" id="SM00322">
    <property type="entry name" value="KH"/>
    <property type="match status" value="1"/>
</dbReference>
<dbReference type="Pfam" id="PF00575">
    <property type="entry name" value="S1"/>
    <property type="match status" value="1"/>
</dbReference>
<dbReference type="PROSITE" id="PS50084">
    <property type="entry name" value="KH_TYPE_1"/>
    <property type="match status" value="1"/>
</dbReference>
<dbReference type="CDD" id="cd02393">
    <property type="entry name" value="KH-I_PNPase"/>
    <property type="match status" value="1"/>
</dbReference>
<dbReference type="Gene3D" id="3.30.1370.10">
    <property type="entry name" value="K Homology domain, type 1"/>
    <property type="match status" value="1"/>
</dbReference>
<dbReference type="Gene3D" id="3.30.230.70">
    <property type="entry name" value="GHMP Kinase, N-terminal domain"/>
    <property type="match status" value="1"/>
</dbReference>
<dbReference type="SUPFAM" id="SSF54791">
    <property type="entry name" value="Eukaryotic type KH-domain (KH-domain type I)"/>
    <property type="match status" value="1"/>
</dbReference>
<accession>A0A382VAG0</accession>
<dbReference type="InterPro" id="IPR012340">
    <property type="entry name" value="NA-bd_OB-fold"/>
</dbReference>
<organism evidence="7">
    <name type="scientific">marine metagenome</name>
    <dbReference type="NCBI Taxonomy" id="408172"/>
    <lineage>
        <taxon>unclassified sequences</taxon>
        <taxon>metagenomes</taxon>
        <taxon>ecological metagenomes</taxon>
    </lineage>
</organism>
<dbReference type="SUPFAM" id="SSF55666">
    <property type="entry name" value="Ribonuclease PH domain 2-like"/>
    <property type="match status" value="1"/>
</dbReference>
<dbReference type="InterPro" id="IPR001247">
    <property type="entry name" value="ExoRNase_PH_dom1"/>
</dbReference>
<dbReference type="SUPFAM" id="SSF54211">
    <property type="entry name" value="Ribosomal protein S5 domain 2-like"/>
    <property type="match status" value="1"/>
</dbReference>
<dbReference type="GO" id="GO:0006402">
    <property type="term" value="P:mRNA catabolic process"/>
    <property type="evidence" value="ECO:0007669"/>
    <property type="project" value="InterPro"/>
</dbReference>
<comment type="similarity">
    <text evidence="1">Belongs to the polyribonucleotide nucleotidyltransferase family.</text>
</comment>
<dbReference type="Pfam" id="PF01138">
    <property type="entry name" value="RNase_PH"/>
    <property type="match status" value="1"/>
</dbReference>
<dbReference type="GO" id="GO:0003723">
    <property type="term" value="F:RNA binding"/>
    <property type="evidence" value="ECO:0007669"/>
    <property type="project" value="UniProtKB-KW"/>
</dbReference>
<evidence type="ECO:0000256" key="3">
    <source>
        <dbReference type="ARBA" id="ARBA00022679"/>
    </source>
</evidence>
<dbReference type="EC" id="2.7.7.8" evidence="2"/>
<keyword evidence="3" id="KW-0808">Transferase</keyword>
<dbReference type="SMART" id="SM00316">
    <property type="entry name" value="S1"/>
    <property type="match status" value="1"/>
</dbReference>
<dbReference type="GO" id="GO:0000175">
    <property type="term" value="F:3'-5'-RNA exonuclease activity"/>
    <property type="evidence" value="ECO:0007669"/>
    <property type="project" value="TreeGrafter"/>
</dbReference>
<dbReference type="SUPFAM" id="SSF50249">
    <property type="entry name" value="Nucleic acid-binding proteins"/>
    <property type="match status" value="1"/>
</dbReference>
<keyword evidence="5" id="KW-0694">RNA-binding</keyword>
<feature type="non-terminal residue" evidence="7">
    <location>
        <position position="1"/>
    </location>
</feature>
<dbReference type="Gene3D" id="2.40.50.140">
    <property type="entry name" value="Nucleic acid-binding proteins"/>
    <property type="match status" value="1"/>
</dbReference>
<dbReference type="InterPro" id="IPR004087">
    <property type="entry name" value="KH_dom"/>
</dbReference>
<evidence type="ECO:0000259" key="6">
    <source>
        <dbReference type="PROSITE" id="PS50126"/>
    </source>
</evidence>
<keyword evidence="4" id="KW-0548">Nucleotidyltransferase</keyword>
<reference evidence="7" key="1">
    <citation type="submission" date="2018-05" db="EMBL/GenBank/DDBJ databases">
        <authorList>
            <person name="Lanie J.A."/>
            <person name="Ng W.-L."/>
            <person name="Kazmierczak K.M."/>
            <person name="Andrzejewski T.M."/>
            <person name="Davidsen T.M."/>
            <person name="Wayne K.J."/>
            <person name="Tettelin H."/>
            <person name="Glass J.I."/>
            <person name="Rusch D."/>
            <person name="Podicherti R."/>
            <person name="Tsui H.-C.T."/>
            <person name="Winkler M.E."/>
        </authorList>
    </citation>
    <scope>NUCLEOTIDE SEQUENCE</scope>
</reference>
<dbReference type="FunFam" id="3.30.1370.10:FF:000001">
    <property type="entry name" value="Polyribonucleotide nucleotidyltransferase"/>
    <property type="match status" value="1"/>
</dbReference>
<dbReference type="PANTHER" id="PTHR11252:SF0">
    <property type="entry name" value="POLYRIBONUCLEOTIDE NUCLEOTIDYLTRANSFERASE 1, MITOCHONDRIAL"/>
    <property type="match status" value="1"/>
</dbReference>
<proteinExistence type="inferred from homology"/>
<dbReference type="PROSITE" id="PS50126">
    <property type="entry name" value="S1"/>
    <property type="match status" value="1"/>
</dbReference>
<feature type="domain" description="S1 motif" evidence="6">
    <location>
        <begin position="233"/>
        <end position="287"/>
    </location>
</feature>
<dbReference type="AlphaFoldDB" id="A0A382VAG0"/>
<dbReference type="EMBL" id="UINC01150131">
    <property type="protein sequence ID" value="SVD43025.1"/>
    <property type="molecule type" value="Genomic_DNA"/>
</dbReference>